<dbReference type="InterPro" id="IPR010930">
    <property type="entry name" value="Flg_bb/hook_C_dom"/>
</dbReference>
<evidence type="ECO:0000259" key="7">
    <source>
        <dbReference type="Pfam" id="PF22692"/>
    </source>
</evidence>
<comment type="subcellular location">
    <subcellularLocation>
        <location evidence="1 4">Bacterial flagellum basal body</location>
    </subcellularLocation>
</comment>
<dbReference type="InterPro" id="IPR001444">
    <property type="entry name" value="Flag_bb_rod_N"/>
</dbReference>
<protein>
    <submittedName>
        <fullName evidence="8">Flagellar hook-basal body protein</fullName>
    </submittedName>
</protein>
<dbReference type="Pfam" id="PF06429">
    <property type="entry name" value="Flg_bbr_C"/>
    <property type="match status" value="1"/>
</dbReference>
<keyword evidence="9" id="KW-1185">Reference proteome</keyword>
<dbReference type="RefSeq" id="WP_057944496.1">
    <property type="nucleotide sequence ID" value="NZ_CP011131.1"/>
</dbReference>
<evidence type="ECO:0000313" key="9">
    <source>
        <dbReference type="Proteomes" id="UP000829194"/>
    </source>
</evidence>
<evidence type="ECO:0000259" key="5">
    <source>
        <dbReference type="Pfam" id="PF00460"/>
    </source>
</evidence>
<feature type="domain" description="Flagellar basal-body/hook protein C-terminal" evidence="6">
    <location>
        <begin position="211"/>
        <end position="255"/>
    </location>
</feature>
<reference evidence="8 9" key="1">
    <citation type="submission" date="2022-03" db="EMBL/GenBank/DDBJ databases">
        <title>Complete genome sequence of Lysobacter capsici VKM B-2533 and Lysobacter gummosus 10.1.1, promising sources of lytic agents.</title>
        <authorList>
            <person name="Tarlachkov S.V."/>
            <person name="Kudryakova I.V."/>
            <person name="Afoshin A.S."/>
            <person name="Leontyevskaya E.A."/>
            <person name="Leontyevskaya N.V."/>
        </authorList>
    </citation>
    <scope>NUCLEOTIDE SEQUENCE [LARGE SCALE GENOMIC DNA]</scope>
    <source>
        <strain evidence="8 9">10.1.1</strain>
    </source>
</reference>
<proteinExistence type="inferred from homology"/>
<comment type="similarity">
    <text evidence="2 4">Belongs to the flagella basal body rod proteins family.</text>
</comment>
<gene>
    <name evidence="8" type="ORF">MOV92_21245</name>
</gene>
<evidence type="ECO:0000256" key="1">
    <source>
        <dbReference type="ARBA" id="ARBA00004117"/>
    </source>
</evidence>
<dbReference type="InterPro" id="IPR053967">
    <property type="entry name" value="LlgE_F_G-like_D1"/>
</dbReference>
<feature type="domain" description="Flagellar hook protein FlgE/F/G-like D1" evidence="7">
    <location>
        <begin position="91"/>
        <end position="154"/>
    </location>
</feature>
<dbReference type="Proteomes" id="UP000829194">
    <property type="component" value="Chromosome"/>
</dbReference>
<dbReference type="NCBIfam" id="TIGR03506">
    <property type="entry name" value="FlgEFG_subfam"/>
    <property type="match status" value="1"/>
</dbReference>
<evidence type="ECO:0000256" key="2">
    <source>
        <dbReference type="ARBA" id="ARBA00009677"/>
    </source>
</evidence>
<dbReference type="Pfam" id="PF22692">
    <property type="entry name" value="LlgE_F_G_D1"/>
    <property type="match status" value="1"/>
</dbReference>
<evidence type="ECO:0000256" key="4">
    <source>
        <dbReference type="RuleBase" id="RU362116"/>
    </source>
</evidence>
<keyword evidence="8" id="KW-0282">Flagellum</keyword>
<dbReference type="PROSITE" id="PS00588">
    <property type="entry name" value="FLAGELLA_BB_ROD"/>
    <property type="match status" value="1"/>
</dbReference>
<dbReference type="EMBL" id="CP093547">
    <property type="protein sequence ID" value="UNP28966.1"/>
    <property type="molecule type" value="Genomic_DNA"/>
</dbReference>
<keyword evidence="8" id="KW-0966">Cell projection</keyword>
<name>A0ABY3X8Q9_9GAMM</name>
<dbReference type="InterPro" id="IPR019776">
    <property type="entry name" value="Flagellar_basal_body_rod_CS"/>
</dbReference>
<sequence>MNGIFYIGATGLDAQGKAVETVANNVANINTAAYKRGTVSFSELLSNDPSSAGAVPGDAAQRVAAGVMANPTLHVFTQGELRPTGNTLDIAIQGEGFLELAAADGQTTLWRGGTLRIGSDGYLAAANGTPLAAMISVPADAEGVQISKTGQVMATIRNERTPVEIGQLDLVIPADLQRMESLGDGLYQLPDDQLSVTRATPGEDKAGQLVQGFSEASNIKLADEMVSLMIYQRAYASNARLVQIGDELMGIANGLKR</sequence>
<dbReference type="PANTHER" id="PTHR30435">
    <property type="entry name" value="FLAGELLAR PROTEIN"/>
    <property type="match status" value="1"/>
</dbReference>
<dbReference type="SUPFAM" id="SSF117143">
    <property type="entry name" value="Flagellar hook protein flgE"/>
    <property type="match status" value="1"/>
</dbReference>
<dbReference type="PANTHER" id="PTHR30435:SF19">
    <property type="entry name" value="FLAGELLAR BASAL-BODY ROD PROTEIN FLGG"/>
    <property type="match status" value="1"/>
</dbReference>
<keyword evidence="8" id="KW-0969">Cilium</keyword>
<evidence type="ECO:0000313" key="8">
    <source>
        <dbReference type="EMBL" id="UNP28966.1"/>
    </source>
</evidence>
<accession>A0ABY3X8Q9</accession>
<organism evidence="8 9">
    <name type="scientific">Lysobacter gummosus</name>
    <dbReference type="NCBI Taxonomy" id="262324"/>
    <lineage>
        <taxon>Bacteria</taxon>
        <taxon>Pseudomonadati</taxon>
        <taxon>Pseudomonadota</taxon>
        <taxon>Gammaproteobacteria</taxon>
        <taxon>Lysobacterales</taxon>
        <taxon>Lysobacteraceae</taxon>
        <taxon>Lysobacter</taxon>
    </lineage>
</organism>
<dbReference type="InterPro" id="IPR037925">
    <property type="entry name" value="FlgE/F/G-like"/>
</dbReference>
<evidence type="ECO:0000259" key="6">
    <source>
        <dbReference type="Pfam" id="PF06429"/>
    </source>
</evidence>
<keyword evidence="3 4" id="KW-0975">Bacterial flagellum</keyword>
<dbReference type="InterPro" id="IPR020013">
    <property type="entry name" value="Flagellar_FlgE/F/G"/>
</dbReference>
<evidence type="ECO:0000256" key="3">
    <source>
        <dbReference type="ARBA" id="ARBA00023143"/>
    </source>
</evidence>
<dbReference type="Pfam" id="PF00460">
    <property type="entry name" value="Flg_bb_rod"/>
    <property type="match status" value="1"/>
</dbReference>
<feature type="domain" description="Flagellar basal body rod protein N-terminal" evidence="5">
    <location>
        <begin position="5"/>
        <end position="35"/>
    </location>
</feature>